<proteinExistence type="predicted"/>
<evidence type="ECO:0000313" key="1">
    <source>
        <dbReference type="EMBL" id="CRL00321.1"/>
    </source>
</evidence>
<protein>
    <submittedName>
        <fullName evidence="1">CLUMA_CG013594, isoform A</fullName>
    </submittedName>
</protein>
<reference evidence="1 2" key="1">
    <citation type="submission" date="2015-04" db="EMBL/GenBank/DDBJ databases">
        <authorList>
            <person name="Syromyatnikov M.Y."/>
            <person name="Popov V.N."/>
        </authorList>
    </citation>
    <scope>NUCLEOTIDE SEQUENCE [LARGE SCALE GENOMIC DNA]</scope>
</reference>
<name>A0A1J1IP99_9DIPT</name>
<organism evidence="1 2">
    <name type="scientific">Clunio marinus</name>
    <dbReference type="NCBI Taxonomy" id="568069"/>
    <lineage>
        <taxon>Eukaryota</taxon>
        <taxon>Metazoa</taxon>
        <taxon>Ecdysozoa</taxon>
        <taxon>Arthropoda</taxon>
        <taxon>Hexapoda</taxon>
        <taxon>Insecta</taxon>
        <taxon>Pterygota</taxon>
        <taxon>Neoptera</taxon>
        <taxon>Endopterygota</taxon>
        <taxon>Diptera</taxon>
        <taxon>Nematocera</taxon>
        <taxon>Chironomoidea</taxon>
        <taxon>Chironomidae</taxon>
        <taxon>Clunio</taxon>
    </lineage>
</organism>
<sequence length="98" mass="10987">HLDKNFPFQKKQPKQKAKTSSCEFIITRFLFVNQAALSAFFNSNQTIIDEAPSKAVGKKITNPSKSKSNNVENEIVNIHASDVANNESENTSLIYLEE</sequence>
<evidence type="ECO:0000313" key="2">
    <source>
        <dbReference type="Proteomes" id="UP000183832"/>
    </source>
</evidence>
<accession>A0A1J1IP99</accession>
<dbReference type="Proteomes" id="UP000183832">
    <property type="component" value="Unassembled WGS sequence"/>
</dbReference>
<dbReference type="AlphaFoldDB" id="A0A1J1IP99"/>
<dbReference type="EMBL" id="CVRI01000054">
    <property type="protein sequence ID" value="CRL00321.1"/>
    <property type="molecule type" value="Genomic_DNA"/>
</dbReference>
<gene>
    <name evidence="1" type="ORF">CLUMA_CG013594</name>
</gene>
<keyword evidence="2" id="KW-1185">Reference proteome</keyword>
<feature type="non-terminal residue" evidence="1">
    <location>
        <position position="1"/>
    </location>
</feature>